<organism evidence="2">
    <name type="scientific">marine metagenome</name>
    <dbReference type="NCBI Taxonomy" id="408172"/>
    <lineage>
        <taxon>unclassified sequences</taxon>
        <taxon>metagenomes</taxon>
        <taxon>ecological metagenomes</taxon>
    </lineage>
</organism>
<evidence type="ECO:0008006" key="3">
    <source>
        <dbReference type="Google" id="ProtNLM"/>
    </source>
</evidence>
<name>A0A382QSH9_9ZZZZ</name>
<accession>A0A382QSH9</accession>
<gene>
    <name evidence="2" type="ORF">METZ01_LOCUS340714</name>
</gene>
<feature type="region of interest" description="Disordered" evidence="1">
    <location>
        <begin position="87"/>
        <end position="110"/>
    </location>
</feature>
<protein>
    <recommendedName>
        <fullName evidence="3">DUF3224 domain-containing protein</fullName>
    </recommendedName>
</protein>
<evidence type="ECO:0000256" key="1">
    <source>
        <dbReference type="SAM" id="MobiDB-lite"/>
    </source>
</evidence>
<sequence>MSEKIADFSLTHAGTTYTRNEAGQVVSYLNFEGEVSAYGGVYGTMKVVEEFTEASATSGTCSWIGEALNEDGTRLFGYGEGTWEQAPPDHNYKVTMEGEESDGRKTRSEGAVIFAEPARFEGTVYTRD</sequence>
<dbReference type="EMBL" id="UINC01116255">
    <property type="protein sequence ID" value="SVC87860.1"/>
    <property type="molecule type" value="Genomic_DNA"/>
</dbReference>
<reference evidence="2" key="1">
    <citation type="submission" date="2018-05" db="EMBL/GenBank/DDBJ databases">
        <authorList>
            <person name="Lanie J.A."/>
            <person name="Ng W.-L."/>
            <person name="Kazmierczak K.M."/>
            <person name="Andrzejewski T.M."/>
            <person name="Davidsen T.M."/>
            <person name="Wayne K.J."/>
            <person name="Tettelin H."/>
            <person name="Glass J.I."/>
            <person name="Rusch D."/>
            <person name="Podicherti R."/>
            <person name="Tsui H.-C.T."/>
            <person name="Winkler M.E."/>
        </authorList>
    </citation>
    <scope>NUCLEOTIDE SEQUENCE</scope>
</reference>
<evidence type="ECO:0000313" key="2">
    <source>
        <dbReference type="EMBL" id="SVC87860.1"/>
    </source>
</evidence>
<proteinExistence type="predicted"/>
<dbReference type="AlphaFoldDB" id="A0A382QSH9"/>